<protein>
    <recommendedName>
        <fullName evidence="1">MOSC domain-containing protein</fullName>
    </recommendedName>
</protein>
<dbReference type="GO" id="GO:0030170">
    <property type="term" value="F:pyridoxal phosphate binding"/>
    <property type="evidence" value="ECO:0007669"/>
    <property type="project" value="InterPro"/>
</dbReference>
<comment type="caution">
    <text evidence="2">The sequence shown here is derived from an EMBL/GenBank/DDBJ whole genome shotgun (WGS) entry which is preliminary data.</text>
</comment>
<dbReference type="AlphaFoldDB" id="A0AAV5TKQ8"/>
<dbReference type="PANTHER" id="PTHR36930:SF1">
    <property type="entry name" value="MOSC DOMAIN-CONTAINING PROTEIN"/>
    <property type="match status" value="1"/>
</dbReference>
<dbReference type="PANTHER" id="PTHR36930">
    <property type="entry name" value="METAL-SULFUR CLUSTER BIOSYNTHESIS PROTEINS YUAD-RELATED"/>
    <property type="match status" value="1"/>
</dbReference>
<evidence type="ECO:0000313" key="2">
    <source>
        <dbReference type="EMBL" id="GMS94934.1"/>
    </source>
</evidence>
<feature type="non-terminal residue" evidence="2">
    <location>
        <position position="1"/>
    </location>
</feature>
<dbReference type="InterPro" id="IPR005302">
    <property type="entry name" value="MoCF_Sase_C"/>
</dbReference>
<sequence>QKWIEVGTVGALWIYPVKSCYRKEVSFFSSNHIVQLQDIQVDWLKNQEGGPSQGELSDRQFVIIDEDTHLMRTARQIPKLAVLKVEVCARFLTVATPEGSMATVNLEEVEKDGEWSNAILQKGESSMGLDCGEEIAELLNHYCQSIHGVRMLYYPPSKKTEMARLAWLWNLIGLHQKVMNLIIVHPQEIKCLNNEITVPFKVSFVEQSPFYVTTESSLGSLNERLDRPVTSANFRPNIVIEGSEAWDEDRWAEIKFGEETVINCDNLCTRRTVTTVDPESGVKDAAMEPVRTMREFRPIPEGRMMNGRTGPVFGVNSSLIAFGVIRKGQTVYVKYK</sequence>
<dbReference type="Proteomes" id="UP001432027">
    <property type="component" value="Unassembled WGS sequence"/>
</dbReference>
<accession>A0AAV5TKQ8</accession>
<name>A0AAV5TKQ8_9BILA</name>
<organism evidence="2 3">
    <name type="scientific">Pristionchus entomophagus</name>
    <dbReference type="NCBI Taxonomy" id="358040"/>
    <lineage>
        <taxon>Eukaryota</taxon>
        <taxon>Metazoa</taxon>
        <taxon>Ecdysozoa</taxon>
        <taxon>Nematoda</taxon>
        <taxon>Chromadorea</taxon>
        <taxon>Rhabditida</taxon>
        <taxon>Rhabditina</taxon>
        <taxon>Diplogasteromorpha</taxon>
        <taxon>Diplogasteroidea</taxon>
        <taxon>Neodiplogasteridae</taxon>
        <taxon>Pristionchus</taxon>
    </lineage>
</organism>
<evidence type="ECO:0000259" key="1">
    <source>
        <dbReference type="PROSITE" id="PS51340"/>
    </source>
</evidence>
<dbReference type="Pfam" id="PF03473">
    <property type="entry name" value="MOSC"/>
    <property type="match status" value="1"/>
</dbReference>
<dbReference type="Pfam" id="PF03476">
    <property type="entry name" value="MOSC_N"/>
    <property type="match status" value="1"/>
</dbReference>
<proteinExistence type="predicted"/>
<dbReference type="SUPFAM" id="SSF141673">
    <property type="entry name" value="MOSC N-terminal domain-like"/>
    <property type="match status" value="1"/>
</dbReference>
<dbReference type="InterPro" id="IPR005303">
    <property type="entry name" value="MOCOS_middle"/>
</dbReference>
<dbReference type="InterPro" id="IPR052716">
    <property type="entry name" value="MOSC_domain"/>
</dbReference>
<dbReference type="GO" id="GO:0030151">
    <property type="term" value="F:molybdenum ion binding"/>
    <property type="evidence" value="ECO:0007669"/>
    <property type="project" value="InterPro"/>
</dbReference>
<dbReference type="EMBL" id="BTSX01000004">
    <property type="protein sequence ID" value="GMS94934.1"/>
    <property type="molecule type" value="Genomic_DNA"/>
</dbReference>
<dbReference type="GO" id="GO:0003824">
    <property type="term" value="F:catalytic activity"/>
    <property type="evidence" value="ECO:0007669"/>
    <property type="project" value="InterPro"/>
</dbReference>
<reference evidence="2" key="1">
    <citation type="submission" date="2023-10" db="EMBL/GenBank/DDBJ databases">
        <title>Genome assembly of Pristionchus species.</title>
        <authorList>
            <person name="Yoshida K."/>
            <person name="Sommer R.J."/>
        </authorList>
    </citation>
    <scope>NUCLEOTIDE SEQUENCE</scope>
    <source>
        <strain evidence="2">RS0144</strain>
    </source>
</reference>
<dbReference type="PROSITE" id="PS51340">
    <property type="entry name" value="MOSC"/>
    <property type="match status" value="1"/>
</dbReference>
<gene>
    <name evidence="2" type="ORF">PENTCL1PPCAC_17109</name>
</gene>
<feature type="domain" description="MOSC" evidence="1">
    <location>
        <begin position="160"/>
        <end position="334"/>
    </location>
</feature>
<keyword evidence="3" id="KW-1185">Reference proteome</keyword>
<evidence type="ECO:0000313" key="3">
    <source>
        <dbReference type="Proteomes" id="UP001432027"/>
    </source>
</evidence>